<comment type="similarity">
    <text evidence="2">Belongs to the major facilitator superfamily. EmrB family.</text>
</comment>
<dbReference type="Proteomes" id="UP001595952">
    <property type="component" value="Unassembled WGS sequence"/>
</dbReference>
<evidence type="ECO:0000256" key="3">
    <source>
        <dbReference type="ARBA" id="ARBA00022448"/>
    </source>
</evidence>
<evidence type="ECO:0000259" key="10">
    <source>
        <dbReference type="PROSITE" id="PS50850"/>
    </source>
</evidence>
<dbReference type="PRINTS" id="PR01036">
    <property type="entry name" value="TCRTETB"/>
</dbReference>
<feature type="transmembrane region" description="Helical" evidence="9">
    <location>
        <begin position="324"/>
        <end position="341"/>
    </location>
</feature>
<feature type="region of interest" description="Disordered" evidence="8">
    <location>
        <begin position="489"/>
        <end position="509"/>
    </location>
</feature>
<sequence>MPELSRPALDQERPMNVASPTVAPRERAVILILLIATFVVILNETIMNVALPRLMTDLRITASTAQWLSTAFMLTMAVVIPVTGFLLQRLSTRTVFLTAMTLFSVGTLLAAVSPGFVPLLLARIVQACGTAIMLPLLMTTVLTLVPERGRGAVMGQISIVISVAPAIGPTISGLILQALSWRFMFLFVLPIALGALAYGARMLGNVGTPRRLTLDLVSVPLSALGFGGLVYALSRLGEAPGGLSNPTVSGPLLLGSASLVAFLWRQVLLGRQGTPLLDLRAFRFPMFTLGVGLMVIAMMALFGGAILLPLYLQNLRGLNTLQTGLLLLPGGLLMGLLAPPIGRWYDRVGPRPLVVPGTLLMTLVLFALGRIDTATPIWTLLALHLALSGGLALLFTPVFTSALGPLPPQLHSHGSAILSTLQQVAGAAGTALLVTLMAGRAGSLMTQGVAPLPAQVEGLHLAFTVSGAIATLAVGLALLLRRAPQPALDGNPSLAEPAERPALVTGGHP</sequence>
<feature type="transmembrane region" description="Helical" evidence="9">
    <location>
        <begin position="157"/>
        <end position="175"/>
    </location>
</feature>
<evidence type="ECO:0000256" key="5">
    <source>
        <dbReference type="ARBA" id="ARBA00022692"/>
    </source>
</evidence>
<dbReference type="CDD" id="cd17503">
    <property type="entry name" value="MFS_LmrB_MDR_like"/>
    <property type="match status" value="1"/>
</dbReference>
<dbReference type="Gene3D" id="1.20.1720.10">
    <property type="entry name" value="Multidrug resistance protein D"/>
    <property type="match status" value="1"/>
</dbReference>
<feature type="transmembrane region" description="Helical" evidence="9">
    <location>
        <begin position="284"/>
        <end position="312"/>
    </location>
</feature>
<dbReference type="Gene3D" id="1.20.1250.20">
    <property type="entry name" value="MFS general substrate transporter like domains"/>
    <property type="match status" value="1"/>
</dbReference>
<feature type="transmembrane region" description="Helical" evidence="9">
    <location>
        <begin position="459"/>
        <end position="480"/>
    </location>
</feature>
<evidence type="ECO:0000256" key="2">
    <source>
        <dbReference type="ARBA" id="ARBA00008537"/>
    </source>
</evidence>
<accession>A0ABV9IFJ3</accession>
<evidence type="ECO:0000256" key="9">
    <source>
        <dbReference type="SAM" id="Phobius"/>
    </source>
</evidence>
<keyword evidence="7 9" id="KW-0472">Membrane</keyword>
<keyword evidence="12" id="KW-1185">Reference proteome</keyword>
<dbReference type="PANTHER" id="PTHR42718">
    <property type="entry name" value="MAJOR FACILITATOR SUPERFAMILY MULTIDRUG TRANSPORTER MFSC"/>
    <property type="match status" value="1"/>
</dbReference>
<feature type="transmembrane region" description="Helical" evidence="9">
    <location>
        <begin position="28"/>
        <end position="47"/>
    </location>
</feature>
<evidence type="ECO:0000256" key="6">
    <source>
        <dbReference type="ARBA" id="ARBA00022989"/>
    </source>
</evidence>
<comment type="subcellular location">
    <subcellularLocation>
        <location evidence="1">Cell membrane</location>
        <topology evidence="1">Multi-pass membrane protein</topology>
    </subcellularLocation>
</comment>
<feature type="transmembrane region" description="Helical" evidence="9">
    <location>
        <begin position="67"/>
        <end position="87"/>
    </location>
</feature>
<keyword evidence="6 9" id="KW-1133">Transmembrane helix</keyword>
<evidence type="ECO:0000256" key="1">
    <source>
        <dbReference type="ARBA" id="ARBA00004651"/>
    </source>
</evidence>
<evidence type="ECO:0000256" key="4">
    <source>
        <dbReference type="ARBA" id="ARBA00022475"/>
    </source>
</evidence>
<feature type="domain" description="Major facilitator superfamily (MFS) profile" evidence="10">
    <location>
        <begin position="29"/>
        <end position="485"/>
    </location>
</feature>
<proteinExistence type="inferred from homology"/>
<feature type="transmembrane region" description="Helical" evidence="9">
    <location>
        <begin position="94"/>
        <end position="112"/>
    </location>
</feature>
<evidence type="ECO:0000313" key="12">
    <source>
        <dbReference type="Proteomes" id="UP001595952"/>
    </source>
</evidence>
<organism evidence="11 12">
    <name type="scientific">Deinococcus hohokamensis</name>
    <dbReference type="NCBI Taxonomy" id="309883"/>
    <lineage>
        <taxon>Bacteria</taxon>
        <taxon>Thermotogati</taxon>
        <taxon>Deinococcota</taxon>
        <taxon>Deinococci</taxon>
        <taxon>Deinococcales</taxon>
        <taxon>Deinococcaceae</taxon>
        <taxon>Deinococcus</taxon>
    </lineage>
</organism>
<dbReference type="NCBIfam" id="TIGR00711">
    <property type="entry name" value="efflux_EmrB"/>
    <property type="match status" value="1"/>
</dbReference>
<gene>
    <name evidence="11" type="ORF">ACFO0D_17815</name>
</gene>
<feature type="transmembrane region" description="Helical" evidence="9">
    <location>
        <begin position="124"/>
        <end position="145"/>
    </location>
</feature>
<keyword evidence="3" id="KW-0813">Transport</keyword>
<dbReference type="Pfam" id="PF07690">
    <property type="entry name" value="MFS_1"/>
    <property type="match status" value="1"/>
</dbReference>
<dbReference type="PROSITE" id="PS50850">
    <property type="entry name" value="MFS"/>
    <property type="match status" value="1"/>
</dbReference>
<feature type="transmembrane region" description="Helical" evidence="9">
    <location>
        <begin position="353"/>
        <end position="371"/>
    </location>
</feature>
<feature type="transmembrane region" description="Helical" evidence="9">
    <location>
        <begin position="416"/>
        <end position="439"/>
    </location>
</feature>
<dbReference type="PANTHER" id="PTHR42718:SF9">
    <property type="entry name" value="MAJOR FACILITATOR SUPERFAMILY MULTIDRUG TRANSPORTER MFSC"/>
    <property type="match status" value="1"/>
</dbReference>
<dbReference type="InterPro" id="IPR004638">
    <property type="entry name" value="EmrB-like"/>
</dbReference>
<feature type="transmembrane region" description="Helical" evidence="9">
    <location>
        <begin position="246"/>
        <end position="264"/>
    </location>
</feature>
<dbReference type="RefSeq" id="WP_380063174.1">
    <property type="nucleotide sequence ID" value="NZ_JBHSEI010000015.1"/>
</dbReference>
<feature type="transmembrane region" description="Helical" evidence="9">
    <location>
        <begin position="377"/>
        <end position="404"/>
    </location>
</feature>
<reference evidence="12" key="1">
    <citation type="journal article" date="2019" name="Int. J. Syst. Evol. Microbiol.">
        <title>The Global Catalogue of Microorganisms (GCM) 10K type strain sequencing project: providing services to taxonomists for standard genome sequencing and annotation.</title>
        <authorList>
            <consortium name="The Broad Institute Genomics Platform"/>
            <consortium name="The Broad Institute Genome Sequencing Center for Infectious Disease"/>
            <person name="Wu L."/>
            <person name="Ma J."/>
        </authorList>
    </citation>
    <scope>NUCLEOTIDE SEQUENCE [LARGE SCALE GENOMIC DNA]</scope>
    <source>
        <strain evidence="12">CCUG 55995</strain>
    </source>
</reference>
<protein>
    <submittedName>
        <fullName evidence="11">MDR family MFS transporter</fullName>
    </submittedName>
</protein>
<keyword evidence="5 9" id="KW-0812">Transmembrane</keyword>
<name>A0ABV9IFJ3_9DEIO</name>
<dbReference type="InterPro" id="IPR011701">
    <property type="entry name" value="MFS"/>
</dbReference>
<dbReference type="InterPro" id="IPR036259">
    <property type="entry name" value="MFS_trans_sf"/>
</dbReference>
<evidence type="ECO:0000313" key="11">
    <source>
        <dbReference type="EMBL" id="MFC4640189.1"/>
    </source>
</evidence>
<keyword evidence="4" id="KW-1003">Cell membrane</keyword>
<evidence type="ECO:0000256" key="8">
    <source>
        <dbReference type="SAM" id="MobiDB-lite"/>
    </source>
</evidence>
<dbReference type="InterPro" id="IPR020846">
    <property type="entry name" value="MFS_dom"/>
</dbReference>
<feature type="transmembrane region" description="Helical" evidence="9">
    <location>
        <begin position="181"/>
        <end position="200"/>
    </location>
</feature>
<dbReference type="EMBL" id="JBHSEI010000015">
    <property type="protein sequence ID" value="MFC4640189.1"/>
    <property type="molecule type" value="Genomic_DNA"/>
</dbReference>
<feature type="transmembrane region" description="Helical" evidence="9">
    <location>
        <begin position="212"/>
        <end position="234"/>
    </location>
</feature>
<comment type="caution">
    <text evidence="11">The sequence shown here is derived from an EMBL/GenBank/DDBJ whole genome shotgun (WGS) entry which is preliminary data.</text>
</comment>
<dbReference type="SUPFAM" id="SSF103473">
    <property type="entry name" value="MFS general substrate transporter"/>
    <property type="match status" value="1"/>
</dbReference>
<evidence type="ECO:0000256" key="7">
    <source>
        <dbReference type="ARBA" id="ARBA00023136"/>
    </source>
</evidence>